<dbReference type="InterPro" id="IPR036291">
    <property type="entry name" value="NAD(P)-bd_dom_sf"/>
</dbReference>
<dbReference type="EMBL" id="JAXAVX010000007">
    <property type="protein sequence ID" value="MDX8152707.1"/>
    <property type="molecule type" value="Genomic_DNA"/>
</dbReference>
<dbReference type="RefSeq" id="WP_319954863.1">
    <property type="nucleotide sequence ID" value="NZ_JAXAVX010000007.1"/>
</dbReference>
<accession>A0ABU4VLK7</accession>
<protein>
    <submittedName>
        <fullName evidence="5">Zinc-binding dehydrogenase</fullName>
    </submittedName>
</protein>
<comment type="caution">
    <text evidence="5">The sequence shown here is derived from an EMBL/GenBank/DDBJ whole genome shotgun (WGS) entry which is preliminary data.</text>
</comment>
<organism evidence="5 6">
    <name type="scientific">Patulibacter brassicae</name>
    <dbReference type="NCBI Taxonomy" id="1705717"/>
    <lineage>
        <taxon>Bacteria</taxon>
        <taxon>Bacillati</taxon>
        <taxon>Actinomycetota</taxon>
        <taxon>Thermoleophilia</taxon>
        <taxon>Solirubrobacterales</taxon>
        <taxon>Patulibacteraceae</taxon>
        <taxon>Patulibacter</taxon>
    </lineage>
</organism>
<dbReference type="Pfam" id="PF00107">
    <property type="entry name" value="ADH_zinc_N"/>
    <property type="match status" value="1"/>
</dbReference>
<keyword evidence="1" id="KW-0479">Metal-binding</keyword>
<sequence length="338" mass="35039">MRAAVLDHDGFTVRDWQEPGAPGPGEALVEPIRVGICGSDAHFVIDGSAKTSYQPIVLGHEAAGIVRALGPDTDGPEPGTRVSLIPIVTCQECDACRRGRTVLCRERACIGAEREGAFADLIRLPARNLTPVPDGLSWEMAAVATDSVATAYHAVVGRGGTTEGSRVVVWGTGGLGLSAVGIAKAVGASQVIAVDPRPDAREWAIDTGADAAFTPEEALDEIAGKMDVALEFVGRATTTEGAVRSLDDGGRAVVVGIGHEPAAAGRLITFVMRERELVGSYGNEPEEVGAVLDLMAAGTLHLPHVIGDVIPLDQVADGVQRVHEGRTGGSRIVVDITA</sequence>
<evidence type="ECO:0000313" key="5">
    <source>
        <dbReference type="EMBL" id="MDX8152707.1"/>
    </source>
</evidence>
<evidence type="ECO:0000256" key="1">
    <source>
        <dbReference type="ARBA" id="ARBA00022723"/>
    </source>
</evidence>
<evidence type="ECO:0000259" key="4">
    <source>
        <dbReference type="SMART" id="SM00829"/>
    </source>
</evidence>
<proteinExistence type="predicted"/>
<reference evidence="5 6" key="1">
    <citation type="submission" date="2023-11" db="EMBL/GenBank/DDBJ databases">
        <authorList>
            <person name="Xu M."/>
            <person name="Jiang T."/>
        </authorList>
    </citation>
    <scope>NUCLEOTIDE SEQUENCE [LARGE SCALE GENOMIC DNA]</scope>
    <source>
        <strain evidence="5 6">SD</strain>
    </source>
</reference>
<evidence type="ECO:0000313" key="6">
    <source>
        <dbReference type="Proteomes" id="UP001277761"/>
    </source>
</evidence>
<dbReference type="PANTHER" id="PTHR43401:SF2">
    <property type="entry name" value="L-THREONINE 3-DEHYDROGENASE"/>
    <property type="match status" value="1"/>
</dbReference>
<dbReference type="SMART" id="SM00829">
    <property type="entry name" value="PKS_ER"/>
    <property type="match status" value="1"/>
</dbReference>
<dbReference type="CDD" id="cd08254">
    <property type="entry name" value="hydroxyacyl_CoA_DH"/>
    <property type="match status" value="1"/>
</dbReference>
<feature type="domain" description="Enoyl reductase (ER)" evidence="4">
    <location>
        <begin position="4"/>
        <end position="334"/>
    </location>
</feature>
<keyword evidence="3" id="KW-0560">Oxidoreductase</keyword>
<dbReference type="InterPro" id="IPR020843">
    <property type="entry name" value="ER"/>
</dbReference>
<dbReference type="PANTHER" id="PTHR43401">
    <property type="entry name" value="L-THREONINE 3-DEHYDROGENASE"/>
    <property type="match status" value="1"/>
</dbReference>
<dbReference type="InterPro" id="IPR050129">
    <property type="entry name" value="Zn_alcohol_dh"/>
</dbReference>
<dbReference type="InterPro" id="IPR011032">
    <property type="entry name" value="GroES-like_sf"/>
</dbReference>
<dbReference type="SUPFAM" id="SSF50129">
    <property type="entry name" value="GroES-like"/>
    <property type="match status" value="1"/>
</dbReference>
<evidence type="ECO:0000256" key="3">
    <source>
        <dbReference type="ARBA" id="ARBA00023002"/>
    </source>
</evidence>
<dbReference type="Proteomes" id="UP001277761">
    <property type="component" value="Unassembled WGS sequence"/>
</dbReference>
<dbReference type="Pfam" id="PF08240">
    <property type="entry name" value="ADH_N"/>
    <property type="match status" value="1"/>
</dbReference>
<evidence type="ECO:0000256" key="2">
    <source>
        <dbReference type="ARBA" id="ARBA00022833"/>
    </source>
</evidence>
<keyword evidence="2" id="KW-0862">Zinc</keyword>
<dbReference type="InterPro" id="IPR013149">
    <property type="entry name" value="ADH-like_C"/>
</dbReference>
<dbReference type="Gene3D" id="3.90.180.10">
    <property type="entry name" value="Medium-chain alcohol dehydrogenases, catalytic domain"/>
    <property type="match status" value="1"/>
</dbReference>
<gene>
    <name evidence="5" type="ORF">SK069_13960</name>
</gene>
<keyword evidence="6" id="KW-1185">Reference proteome</keyword>
<dbReference type="SUPFAM" id="SSF51735">
    <property type="entry name" value="NAD(P)-binding Rossmann-fold domains"/>
    <property type="match status" value="1"/>
</dbReference>
<name>A0ABU4VLK7_9ACTN</name>
<dbReference type="InterPro" id="IPR013154">
    <property type="entry name" value="ADH-like_N"/>
</dbReference>